<dbReference type="EMBL" id="JACOAF010000008">
    <property type="protein sequence ID" value="MBC3538747.1"/>
    <property type="molecule type" value="Genomic_DNA"/>
</dbReference>
<dbReference type="InterPro" id="IPR022409">
    <property type="entry name" value="PKD/Chitinase_dom"/>
</dbReference>
<evidence type="ECO:0000256" key="1">
    <source>
        <dbReference type="SAM" id="SignalP"/>
    </source>
</evidence>
<dbReference type="PROSITE" id="PS50093">
    <property type="entry name" value="PKD"/>
    <property type="match status" value="2"/>
</dbReference>
<dbReference type="InterPro" id="IPR035986">
    <property type="entry name" value="PKD_dom_sf"/>
</dbReference>
<gene>
    <name evidence="3" type="ORF">H7U12_03585</name>
</gene>
<reference evidence="3 4" key="1">
    <citation type="journal article" date="2019" name="Int. J. Syst. Evol. Microbiol.">
        <title>Rufibacter sediminis sp. nov., isolated from freshwater lake sediment.</title>
        <authorList>
            <person name="Qu J.H."/>
            <person name="Zhang L.J."/>
            <person name="Fu Y.H."/>
            <person name="Li H.F."/>
        </authorList>
    </citation>
    <scope>NUCLEOTIDE SEQUENCE [LARGE SCALE GENOMIC DNA]</scope>
    <source>
        <strain evidence="3 4">H-1</strain>
    </source>
</reference>
<dbReference type="Pfam" id="PF18911">
    <property type="entry name" value="PKD_4"/>
    <property type="match status" value="2"/>
</dbReference>
<dbReference type="SUPFAM" id="SSF82171">
    <property type="entry name" value="DPP6 N-terminal domain-like"/>
    <property type="match status" value="1"/>
</dbReference>
<dbReference type="SUPFAM" id="SSF49299">
    <property type="entry name" value="PKD domain"/>
    <property type="match status" value="2"/>
</dbReference>
<comment type="caution">
    <text evidence="3">The sequence shown here is derived from an EMBL/GenBank/DDBJ whole genome shotgun (WGS) entry which is preliminary data.</text>
</comment>
<evidence type="ECO:0000259" key="2">
    <source>
        <dbReference type="PROSITE" id="PS50093"/>
    </source>
</evidence>
<sequence length="768" mass="84447">MPQPYSYLKFIFLFSLFHLFAPCSKALAQSKRANNWYFSDYAGINFNLNPPTPAFGGQVHSAIGKPATISDESGNLLFYTNGHSVWNKNHVQMPNGFGLTKEGAGGNTQTSVIIPKPGSSNLYYIFTTNPTGTNVIEGFYYALVDISLQNGLGDVTQKNIALQQNMNVGLTAVQHANGRDYWVICHPWESSNYLSYKVTSEGVSLEPVVSKGTVNQTWWTGWTGGQLKTSPDGAWLASVAENGIELSKFSTHSGKLENPFIIVDTEVTYNSFRGVEFSPNSNVLYASSLYEGFFQFDLTKETQNGIIESLKRIREPQRNISEELQLAPDGKIYVGKGGGDMDGGLTIGIINNPNSLTTSNKFNQDAMHLQGLYVDYWLPNFITSYLAAPAAISYSNICLGETTAFSAAGIGSRDSIRWFFSDPSSGSANTSTTLNSDHTFTSPGTYKVSLRVYLGGSYKELEQQVTIKEKPLVNLGPDIKVCSNEKVELDAGEGTPYLWSTGETTRKLIAKVTGDYWVEVSNGFCAAKDEIKVEITPLPIVNLGPDQQLCSTSPITLSVGSNNQEYKILWSTGEVTPTITVQESGLYWAEVTNEFCKVKDEIQVSFTGLTDLLIKASSTSPKHGETISLEATGDRLTSFRWDLGDGTSSDATTPFHTYEFAGTYPITLTAYNDFGCTAEASTEVVVAPYIFIPNIFTPNGDGKNEAFQITYNGRGPFDIKIFNRWGKQVYQAQNKDFKWDGSGYSDGVYYYLINSETGTYKGFVEMIH</sequence>
<dbReference type="Proteomes" id="UP000659698">
    <property type="component" value="Unassembled WGS sequence"/>
</dbReference>
<dbReference type="RefSeq" id="WP_186633001.1">
    <property type="nucleotide sequence ID" value="NZ_JACOAF010000008.1"/>
</dbReference>
<keyword evidence="1" id="KW-0732">Signal</keyword>
<dbReference type="Gene3D" id="2.60.40.10">
    <property type="entry name" value="Immunoglobulins"/>
    <property type="match status" value="2"/>
</dbReference>
<evidence type="ECO:0000313" key="3">
    <source>
        <dbReference type="EMBL" id="MBC3538747.1"/>
    </source>
</evidence>
<protein>
    <submittedName>
        <fullName evidence="3">Gliding motility-associated C-terminal domain-containing protein</fullName>
    </submittedName>
</protein>
<feature type="signal peptide" evidence="1">
    <location>
        <begin position="1"/>
        <end position="28"/>
    </location>
</feature>
<proteinExistence type="predicted"/>
<feature type="domain" description="PKD" evidence="2">
    <location>
        <begin position="626"/>
        <end position="686"/>
    </location>
</feature>
<dbReference type="SMART" id="SM00089">
    <property type="entry name" value="PKD"/>
    <property type="match status" value="2"/>
</dbReference>
<dbReference type="Pfam" id="PF13585">
    <property type="entry name" value="CHU_C"/>
    <property type="match status" value="1"/>
</dbReference>
<keyword evidence="4" id="KW-1185">Reference proteome</keyword>
<feature type="domain" description="PKD" evidence="2">
    <location>
        <begin position="400"/>
        <end position="452"/>
    </location>
</feature>
<dbReference type="InterPro" id="IPR026341">
    <property type="entry name" value="T9SS_type_B"/>
</dbReference>
<dbReference type="InterPro" id="IPR000601">
    <property type="entry name" value="PKD_dom"/>
</dbReference>
<accession>A0ABR6VP97</accession>
<dbReference type="CDD" id="cd00146">
    <property type="entry name" value="PKD"/>
    <property type="match status" value="2"/>
</dbReference>
<dbReference type="NCBIfam" id="TIGR04131">
    <property type="entry name" value="Bac_Flav_CTERM"/>
    <property type="match status" value="1"/>
</dbReference>
<dbReference type="InterPro" id="IPR013783">
    <property type="entry name" value="Ig-like_fold"/>
</dbReference>
<feature type="chain" id="PRO_5046028922" evidence="1">
    <location>
        <begin position="29"/>
        <end position="768"/>
    </location>
</feature>
<organism evidence="3 4">
    <name type="scientific">Rufibacter sediminis</name>
    <dbReference type="NCBI Taxonomy" id="2762756"/>
    <lineage>
        <taxon>Bacteria</taxon>
        <taxon>Pseudomonadati</taxon>
        <taxon>Bacteroidota</taxon>
        <taxon>Cytophagia</taxon>
        <taxon>Cytophagales</taxon>
        <taxon>Hymenobacteraceae</taxon>
        <taxon>Rufibacter</taxon>
    </lineage>
</organism>
<name>A0ABR6VP97_9BACT</name>
<evidence type="ECO:0000313" key="4">
    <source>
        <dbReference type="Proteomes" id="UP000659698"/>
    </source>
</evidence>